<dbReference type="GeneID" id="19879640"/>
<feature type="non-terminal residue" evidence="2">
    <location>
        <position position="197"/>
    </location>
</feature>
<sequence length="197" mass="21368">MSLIQGYLPTKSQFLVIGMVCILMAIAVTISIGIYTAEGTSHLLSSGESLAEKVNSRHDEEIEARTVQGDGSEKGTTVANADDYNGEHDDVHVKVKKVIKEDDGSEARLIVSEKCGSASDSGSESVVVEAVYNYLKDARNDRELKDYGGEIGNSEQRDMTRARVGEISVPTAYNEENALPIYGSQSLSRQEDEMTAI</sequence>
<reference evidence="3" key="1">
    <citation type="submission" date="2011-03" db="EMBL/GenBank/DDBJ databases">
        <title>The genome sequence of Vavraia culicis strain floridensis.</title>
        <authorList>
            <consortium name="The Broad Institute Genome Sequencing Platform"/>
            <person name="Cuomo C."/>
            <person name="Becnel J."/>
            <person name="Sanscrainte N."/>
            <person name="Young S.K."/>
            <person name="Zeng Q."/>
            <person name="Gargeya S."/>
            <person name="Fitzgerald M."/>
            <person name="Haas B."/>
            <person name="Abouelleil A."/>
            <person name="Alvarado L."/>
            <person name="Arachchi H.M."/>
            <person name="Berlin A."/>
            <person name="Chapman S.B."/>
            <person name="Gearin G."/>
            <person name="Goldberg J."/>
            <person name="Griggs A."/>
            <person name="Gujja S."/>
            <person name="Hansen M."/>
            <person name="Heiman D."/>
            <person name="Howarth C."/>
            <person name="Larimer J."/>
            <person name="Lui A."/>
            <person name="MacDonald P.J.P."/>
            <person name="McCowen C."/>
            <person name="Montmayeur A."/>
            <person name="Murphy C."/>
            <person name="Neiman D."/>
            <person name="Pearson M."/>
            <person name="Priest M."/>
            <person name="Roberts A."/>
            <person name="Saif S."/>
            <person name="Shea T."/>
            <person name="Sisk P."/>
            <person name="Stolte C."/>
            <person name="Sykes S."/>
            <person name="Wortman J."/>
            <person name="Nusbaum C."/>
            <person name="Birren B."/>
        </authorList>
    </citation>
    <scope>NUCLEOTIDE SEQUENCE [LARGE SCALE GENOMIC DNA]</scope>
    <source>
        <strain evidence="3">floridensis</strain>
    </source>
</reference>
<name>L2GSU0_VAVCU</name>
<dbReference type="Proteomes" id="UP000011081">
    <property type="component" value="Unassembled WGS sequence"/>
</dbReference>
<dbReference type="RefSeq" id="XP_008074785.1">
    <property type="nucleotide sequence ID" value="XM_008076594.1"/>
</dbReference>
<evidence type="ECO:0000313" key="2">
    <source>
        <dbReference type="EMBL" id="ELA46741.1"/>
    </source>
</evidence>
<keyword evidence="1" id="KW-1133">Transmembrane helix</keyword>
<evidence type="ECO:0000313" key="3">
    <source>
        <dbReference type="Proteomes" id="UP000011081"/>
    </source>
</evidence>
<evidence type="ECO:0000256" key="1">
    <source>
        <dbReference type="SAM" id="Phobius"/>
    </source>
</evidence>
<keyword evidence="1" id="KW-0472">Membrane</keyword>
<keyword evidence="3" id="KW-1185">Reference proteome</keyword>
<protein>
    <submittedName>
        <fullName evidence="2">Uncharacterized protein</fullName>
    </submittedName>
</protein>
<accession>L2GSU0</accession>
<organism evidence="2 3">
    <name type="scientific">Vavraia culicis (isolate floridensis)</name>
    <name type="common">Microsporidian parasite</name>
    <dbReference type="NCBI Taxonomy" id="948595"/>
    <lineage>
        <taxon>Eukaryota</taxon>
        <taxon>Fungi</taxon>
        <taxon>Fungi incertae sedis</taxon>
        <taxon>Microsporidia</taxon>
        <taxon>Pleistophoridae</taxon>
        <taxon>Vavraia</taxon>
    </lineage>
</organism>
<dbReference type="InParanoid" id="L2GSU0"/>
<dbReference type="AlphaFoldDB" id="L2GSU0"/>
<proteinExistence type="predicted"/>
<keyword evidence="1" id="KW-0812">Transmembrane</keyword>
<feature type="transmembrane region" description="Helical" evidence="1">
    <location>
        <begin position="12"/>
        <end position="35"/>
    </location>
</feature>
<dbReference type="EMBL" id="GL877434">
    <property type="protein sequence ID" value="ELA46741.1"/>
    <property type="molecule type" value="Genomic_DNA"/>
</dbReference>
<dbReference type="HOGENOM" id="CLU_1387262_0_0_1"/>
<gene>
    <name evidence="2" type="ORF">VCUG_01767</name>
</gene>
<dbReference type="VEuPathDB" id="MicrosporidiaDB:VCUG_01767"/>